<reference evidence="2 3" key="1">
    <citation type="submission" date="2021-06" db="EMBL/GenBank/DDBJ databases">
        <title>Caerostris extrusa draft genome.</title>
        <authorList>
            <person name="Kono N."/>
            <person name="Arakawa K."/>
        </authorList>
    </citation>
    <scope>NUCLEOTIDE SEQUENCE [LARGE SCALE GENOMIC DNA]</scope>
</reference>
<accession>A0AAV4MF28</accession>
<evidence type="ECO:0000313" key="3">
    <source>
        <dbReference type="Proteomes" id="UP001054945"/>
    </source>
</evidence>
<feature type="region of interest" description="Disordered" evidence="1">
    <location>
        <begin position="29"/>
        <end position="63"/>
    </location>
</feature>
<evidence type="ECO:0000313" key="2">
    <source>
        <dbReference type="EMBL" id="GIX71062.1"/>
    </source>
</evidence>
<proteinExistence type="predicted"/>
<evidence type="ECO:0000256" key="1">
    <source>
        <dbReference type="SAM" id="MobiDB-lite"/>
    </source>
</evidence>
<gene>
    <name evidence="2" type="ORF">CEXT_623901</name>
</gene>
<organism evidence="2 3">
    <name type="scientific">Caerostris extrusa</name>
    <name type="common">Bark spider</name>
    <name type="synonym">Caerostris bankana</name>
    <dbReference type="NCBI Taxonomy" id="172846"/>
    <lineage>
        <taxon>Eukaryota</taxon>
        <taxon>Metazoa</taxon>
        <taxon>Ecdysozoa</taxon>
        <taxon>Arthropoda</taxon>
        <taxon>Chelicerata</taxon>
        <taxon>Arachnida</taxon>
        <taxon>Araneae</taxon>
        <taxon>Araneomorphae</taxon>
        <taxon>Entelegynae</taxon>
        <taxon>Araneoidea</taxon>
        <taxon>Araneidae</taxon>
        <taxon>Caerostris</taxon>
    </lineage>
</organism>
<dbReference type="AlphaFoldDB" id="A0AAV4MF28"/>
<keyword evidence="3" id="KW-1185">Reference proteome</keyword>
<sequence length="120" mass="13387">MITLRDYRTPVEIIAQSSSVVKLPARPLRSKAKGPCTWPGALDEAQRRRKKPTDRSPPDTLQATALPIPLMSGQLAAARSHRPFASRPYVNLFTVGVCYQNLAHRYVYERAFVHALKASS</sequence>
<dbReference type="Proteomes" id="UP001054945">
    <property type="component" value="Unassembled WGS sequence"/>
</dbReference>
<comment type="caution">
    <text evidence="2">The sequence shown here is derived from an EMBL/GenBank/DDBJ whole genome shotgun (WGS) entry which is preliminary data.</text>
</comment>
<protein>
    <submittedName>
        <fullName evidence="2">Uncharacterized protein</fullName>
    </submittedName>
</protein>
<dbReference type="EMBL" id="BPLR01002185">
    <property type="protein sequence ID" value="GIX71062.1"/>
    <property type="molecule type" value="Genomic_DNA"/>
</dbReference>
<name>A0AAV4MF28_CAEEX</name>